<proteinExistence type="inferred from homology"/>
<evidence type="ECO:0000256" key="7">
    <source>
        <dbReference type="ARBA" id="ARBA00023054"/>
    </source>
</evidence>
<sequence length="148" mass="17537">MEGVYFWRTYILRPNISFTPLQQRVDNMLTWCCFGCRSGYCVLKSSQIVHNSCIPKLKVSFHSFPKNDDPRKKWIRVIRREGFILTKHFRVCSRHFHESCYHANDISWCSSLLIGVTSSSEIHNKLSKKTNRCSKKLLHHEKRSNNYL</sequence>
<dbReference type="GO" id="GO:0005654">
    <property type="term" value="C:nucleoplasm"/>
    <property type="evidence" value="ECO:0007669"/>
    <property type="project" value="UniProtKB-SubCell"/>
</dbReference>
<evidence type="ECO:0000256" key="4">
    <source>
        <dbReference type="ARBA" id="ARBA00022771"/>
    </source>
</evidence>
<dbReference type="PANTHER" id="PTHR46600:SF1">
    <property type="entry name" value="THAP DOMAIN-CONTAINING PROTEIN 1"/>
    <property type="match status" value="1"/>
</dbReference>
<gene>
    <name evidence="12" type="ORF">LSAA_3090</name>
</gene>
<keyword evidence="9" id="KW-0804">Transcription</keyword>
<keyword evidence="6" id="KW-0805">Transcription regulation</keyword>
<comment type="similarity">
    <text evidence="2">Belongs to the THAP1 family.</text>
</comment>
<dbReference type="InterPro" id="IPR038441">
    <property type="entry name" value="THAP_Znf_sf"/>
</dbReference>
<dbReference type="InterPro" id="IPR006612">
    <property type="entry name" value="THAP_Znf"/>
</dbReference>
<dbReference type="SUPFAM" id="SSF57716">
    <property type="entry name" value="Glucocorticoid receptor-like (DNA-binding domain)"/>
    <property type="match status" value="1"/>
</dbReference>
<dbReference type="AlphaFoldDB" id="A0A7R8CKP3"/>
<evidence type="ECO:0000256" key="9">
    <source>
        <dbReference type="ARBA" id="ARBA00023163"/>
    </source>
</evidence>
<name>A0A7R8CKP3_LEPSM</name>
<evidence type="ECO:0000313" key="12">
    <source>
        <dbReference type="EMBL" id="CAF2805843.1"/>
    </source>
</evidence>
<organism evidence="12 13">
    <name type="scientific">Lepeophtheirus salmonis</name>
    <name type="common">Salmon louse</name>
    <name type="synonym">Caligus salmonis</name>
    <dbReference type="NCBI Taxonomy" id="72036"/>
    <lineage>
        <taxon>Eukaryota</taxon>
        <taxon>Metazoa</taxon>
        <taxon>Ecdysozoa</taxon>
        <taxon>Arthropoda</taxon>
        <taxon>Crustacea</taxon>
        <taxon>Multicrustacea</taxon>
        <taxon>Hexanauplia</taxon>
        <taxon>Copepoda</taxon>
        <taxon>Siphonostomatoida</taxon>
        <taxon>Caligidae</taxon>
        <taxon>Lepeophtheirus</taxon>
    </lineage>
</organism>
<keyword evidence="8" id="KW-0238">DNA-binding</keyword>
<dbReference type="Proteomes" id="UP000675881">
    <property type="component" value="Chromosome 11"/>
</dbReference>
<dbReference type="EMBL" id="HG994590">
    <property type="protein sequence ID" value="CAF2805843.1"/>
    <property type="molecule type" value="Genomic_DNA"/>
</dbReference>
<keyword evidence="5" id="KW-0862">Zinc</keyword>
<dbReference type="PROSITE" id="PS50950">
    <property type="entry name" value="ZF_THAP"/>
    <property type="match status" value="1"/>
</dbReference>
<keyword evidence="3" id="KW-0479">Metal-binding</keyword>
<evidence type="ECO:0000256" key="6">
    <source>
        <dbReference type="ARBA" id="ARBA00023015"/>
    </source>
</evidence>
<evidence type="ECO:0000256" key="3">
    <source>
        <dbReference type="ARBA" id="ARBA00022723"/>
    </source>
</evidence>
<keyword evidence="10" id="KW-0539">Nucleus</keyword>
<protein>
    <submittedName>
        <fullName evidence="12">(salmon louse) hypothetical protein</fullName>
    </submittedName>
</protein>
<dbReference type="Gene3D" id="6.20.210.20">
    <property type="entry name" value="THAP domain"/>
    <property type="match status" value="1"/>
</dbReference>
<evidence type="ECO:0000256" key="11">
    <source>
        <dbReference type="ARBA" id="ARBA00023306"/>
    </source>
</evidence>
<keyword evidence="11" id="KW-0131">Cell cycle</keyword>
<comment type="subcellular location">
    <subcellularLocation>
        <location evidence="1">Nucleus</location>
        <location evidence="1">Nucleoplasm</location>
    </subcellularLocation>
</comment>
<evidence type="ECO:0000256" key="2">
    <source>
        <dbReference type="ARBA" id="ARBA00006177"/>
    </source>
</evidence>
<evidence type="ECO:0000256" key="10">
    <source>
        <dbReference type="ARBA" id="ARBA00023242"/>
    </source>
</evidence>
<reference evidence="12" key="1">
    <citation type="submission" date="2021-02" db="EMBL/GenBank/DDBJ databases">
        <authorList>
            <person name="Bekaert M."/>
        </authorList>
    </citation>
    <scope>NUCLEOTIDE SEQUENCE</scope>
    <source>
        <strain evidence="12">IoA-00</strain>
    </source>
</reference>
<evidence type="ECO:0000256" key="5">
    <source>
        <dbReference type="ARBA" id="ARBA00022833"/>
    </source>
</evidence>
<dbReference type="InterPro" id="IPR026516">
    <property type="entry name" value="THAP1/10"/>
</dbReference>
<evidence type="ECO:0000256" key="8">
    <source>
        <dbReference type="ARBA" id="ARBA00023125"/>
    </source>
</evidence>
<keyword evidence="13" id="KW-1185">Reference proteome</keyword>
<dbReference type="Pfam" id="PF05485">
    <property type="entry name" value="THAP"/>
    <property type="match status" value="1"/>
</dbReference>
<keyword evidence="7" id="KW-0175">Coiled coil</keyword>
<dbReference type="PANTHER" id="PTHR46600">
    <property type="entry name" value="THAP DOMAIN-CONTAINING"/>
    <property type="match status" value="1"/>
</dbReference>
<evidence type="ECO:0000256" key="1">
    <source>
        <dbReference type="ARBA" id="ARBA00004642"/>
    </source>
</evidence>
<keyword evidence="4" id="KW-0863">Zinc-finger</keyword>
<accession>A0A7R8CKP3</accession>
<dbReference type="GO" id="GO:0008270">
    <property type="term" value="F:zinc ion binding"/>
    <property type="evidence" value="ECO:0007669"/>
    <property type="project" value="UniProtKB-KW"/>
</dbReference>
<dbReference type="GO" id="GO:0043565">
    <property type="term" value="F:sequence-specific DNA binding"/>
    <property type="evidence" value="ECO:0007669"/>
    <property type="project" value="InterPro"/>
</dbReference>
<evidence type="ECO:0000313" key="13">
    <source>
        <dbReference type="Proteomes" id="UP000675881"/>
    </source>
</evidence>